<gene>
    <name evidence="1" type="ORF">MICPUCDRAFT_54055</name>
</gene>
<dbReference type="KEGG" id="mpp:MICPUCDRAFT_54055"/>
<dbReference type="AlphaFoldDB" id="C1N8E8"/>
<sequence length="73" mass="8497">MPNTTETDYFIGTTQGKTKDGKLTHRIIVSQVIRLVDEEGFEEDWKQEDIEIDCERLWKLVEVVDDLVVKKGD</sequence>
<evidence type="ECO:0000313" key="1">
    <source>
        <dbReference type="EMBL" id="EEH51877.1"/>
    </source>
</evidence>
<protein>
    <submittedName>
        <fullName evidence="1">Predicted protein</fullName>
    </submittedName>
</protein>
<dbReference type="RefSeq" id="XP_003064255.1">
    <property type="nucleotide sequence ID" value="XM_003064209.1"/>
</dbReference>
<accession>C1N8E8</accession>
<organism evidence="2">
    <name type="scientific">Micromonas pusilla (strain CCMP1545)</name>
    <name type="common">Picoplanktonic green alga</name>
    <dbReference type="NCBI Taxonomy" id="564608"/>
    <lineage>
        <taxon>Eukaryota</taxon>
        <taxon>Viridiplantae</taxon>
        <taxon>Chlorophyta</taxon>
        <taxon>Mamiellophyceae</taxon>
        <taxon>Mamiellales</taxon>
        <taxon>Mamiellaceae</taxon>
        <taxon>Micromonas</taxon>
    </lineage>
</organism>
<reference evidence="1 2" key="1">
    <citation type="journal article" date="2009" name="Science">
        <title>Green evolution and dynamic adaptations revealed by genomes of the marine picoeukaryotes Micromonas.</title>
        <authorList>
            <person name="Worden A.Z."/>
            <person name="Lee J.H."/>
            <person name="Mock T."/>
            <person name="Rouze P."/>
            <person name="Simmons M.P."/>
            <person name="Aerts A.L."/>
            <person name="Allen A.E."/>
            <person name="Cuvelier M.L."/>
            <person name="Derelle E."/>
            <person name="Everett M.V."/>
            <person name="Foulon E."/>
            <person name="Grimwood J."/>
            <person name="Gundlach H."/>
            <person name="Henrissat B."/>
            <person name="Napoli C."/>
            <person name="McDonald S.M."/>
            <person name="Parker M.S."/>
            <person name="Rombauts S."/>
            <person name="Salamov A."/>
            <person name="Von Dassow P."/>
            <person name="Badger J.H."/>
            <person name="Coutinho P.M."/>
            <person name="Demir E."/>
            <person name="Dubchak I."/>
            <person name="Gentemann C."/>
            <person name="Eikrem W."/>
            <person name="Gready J.E."/>
            <person name="John U."/>
            <person name="Lanier W."/>
            <person name="Lindquist E.A."/>
            <person name="Lucas S."/>
            <person name="Mayer K.F."/>
            <person name="Moreau H."/>
            <person name="Not F."/>
            <person name="Otillar R."/>
            <person name="Panaud O."/>
            <person name="Pangilinan J."/>
            <person name="Paulsen I."/>
            <person name="Piegu B."/>
            <person name="Poliakov A."/>
            <person name="Robbens S."/>
            <person name="Schmutz J."/>
            <person name="Toulza E."/>
            <person name="Wyss T."/>
            <person name="Zelensky A."/>
            <person name="Zhou K."/>
            <person name="Armbrust E.V."/>
            <person name="Bhattacharya D."/>
            <person name="Goodenough U.W."/>
            <person name="Van de Peer Y."/>
            <person name="Grigoriev I.V."/>
        </authorList>
    </citation>
    <scope>NUCLEOTIDE SEQUENCE [LARGE SCALE GENOMIC DNA]</scope>
    <source>
        <strain evidence="1 2">CCMP1545</strain>
    </source>
</reference>
<proteinExistence type="predicted"/>
<evidence type="ECO:0000313" key="2">
    <source>
        <dbReference type="Proteomes" id="UP000001876"/>
    </source>
</evidence>
<dbReference type="GeneID" id="9689696"/>
<dbReference type="Proteomes" id="UP000001876">
    <property type="component" value="Unassembled WGS sequence"/>
</dbReference>
<name>C1N8E8_MICPC</name>
<keyword evidence="2" id="KW-1185">Reference proteome</keyword>
<dbReference type="EMBL" id="GG663750">
    <property type="protein sequence ID" value="EEH51877.1"/>
    <property type="molecule type" value="Genomic_DNA"/>
</dbReference>